<dbReference type="InterPro" id="IPR005493">
    <property type="entry name" value="RraA/RraA-like"/>
</dbReference>
<accession>A0A9R1CR60</accession>
<dbReference type="CDD" id="cd16841">
    <property type="entry name" value="RraA_family"/>
    <property type="match status" value="1"/>
</dbReference>
<gene>
    <name evidence="1" type="ORF">KM295_01730</name>
</gene>
<dbReference type="PANTHER" id="PTHR33254:SF16">
    <property type="entry name" value="BLR3842 PROTEIN"/>
    <property type="match status" value="1"/>
</dbReference>
<dbReference type="InterPro" id="IPR036704">
    <property type="entry name" value="RraA/RraA-like_sf"/>
</dbReference>
<sequence>MTGDITEAELCDRYGELYTGLVADILDDHGYEDQTLHGIDPLDRGMRAAGIAHPAVGRANRSVDPDEQAYRFLRMIEETPADSMLLLDANDAVASHIGELTTTALHNNGCRGAVIKGAVRDTEFIVEQGFPVFTDRRSPLDALPRWELVEWGETAVVGGVTVSPGDVVLADADGVVVVPEGVKSEVLADAETERDTESEMRTAIEEGMSPVDAYEEYGTF</sequence>
<dbReference type="AlphaFoldDB" id="A0A9R1CR60"/>
<dbReference type="Proteomes" id="UP001139494">
    <property type="component" value="Unassembled WGS sequence"/>
</dbReference>
<evidence type="ECO:0000313" key="1">
    <source>
        <dbReference type="EMBL" id="MCQ4332226.1"/>
    </source>
</evidence>
<dbReference type="SUPFAM" id="SSF89562">
    <property type="entry name" value="RraA-like"/>
    <property type="match status" value="1"/>
</dbReference>
<dbReference type="Pfam" id="PF03737">
    <property type="entry name" value="RraA-like"/>
    <property type="match status" value="1"/>
</dbReference>
<dbReference type="Gene3D" id="3.50.30.40">
    <property type="entry name" value="Ribonuclease E inhibitor RraA/RraA-like"/>
    <property type="match status" value="1"/>
</dbReference>
<proteinExistence type="predicted"/>
<keyword evidence="2" id="KW-1185">Reference proteome</keyword>
<dbReference type="EMBL" id="JAHLKM010000001">
    <property type="protein sequence ID" value="MCQ4332226.1"/>
    <property type="molecule type" value="Genomic_DNA"/>
</dbReference>
<dbReference type="RefSeq" id="WP_256028144.1">
    <property type="nucleotide sequence ID" value="NZ_JAHLKM010000001.1"/>
</dbReference>
<comment type="caution">
    <text evidence="1">The sequence shown here is derived from an EMBL/GenBank/DDBJ whole genome shotgun (WGS) entry which is preliminary data.</text>
</comment>
<organism evidence="1 2">
    <name type="scientific">Natronomonas aquatica</name>
    <dbReference type="NCBI Taxonomy" id="2841590"/>
    <lineage>
        <taxon>Archaea</taxon>
        <taxon>Methanobacteriati</taxon>
        <taxon>Methanobacteriota</taxon>
        <taxon>Stenosarchaea group</taxon>
        <taxon>Halobacteria</taxon>
        <taxon>Halobacteriales</taxon>
        <taxon>Natronomonadaceae</taxon>
        <taxon>Natronomonas</taxon>
    </lineage>
</organism>
<dbReference type="PANTHER" id="PTHR33254">
    <property type="entry name" value="4-HYDROXY-4-METHYL-2-OXOGLUTARATE ALDOLASE 3-RELATED"/>
    <property type="match status" value="1"/>
</dbReference>
<evidence type="ECO:0000313" key="2">
    <source>
        <dbReference type="Proteomes" id="UP001139494"/>
    </source>
</evidence>
<protein>
    <submittedName>
        <fullName evidence="1">RraA family protein</fullName>
    </submittedName>
</protein>
<name>A0A9R1CR60_9EURY</name>
<reference evidence="1" key="1">
    <citation type="journal article" date="2023" name="Front. Microbiol.">
        <title>Genomic-based phylogenetic and metabolic analyses of the genus Natronomonas, and description of Natronomonas aquatica sp. nov.</title>
        <authorList>
            <person name="Garcia-Roldan A."/>
            <person name="Duran-Viseras A."/>
            <person name="de la Haba R.R."/>
            <person name="Corral P."/>
            <person name="Sanchez-Porro C."/>
            <person name="Ventosa A."/>
        </authorList>
    </citation>
    <scope>NUCLEOTIDE SEQUENCE</scope>
    <source>
        <strain evidence="1">F2-12</strain>
    </source>
</reference>